<name>A0ABR0JY92_9EURO</name>
<dbReference type="HAMAP" id="MF_00041">
    <property type="entry name" value="Cys_tRNA_synth"/>
    <property type="match status" value="1"/>
</dbReference>
<evidence type="ECO:0000256" key="4">
    <source>
        <dbReference type="ARBA" id="ARBA00022723"/>
    </source>
</evidence>
<evidence type="ECO:0000259" key="12">
    <source>
        <dbReference type="Pfam" id="PF01406"/>
    </source>
</evidence>
<evidence type="ECO:0000256" key="2">
    <source>
        <dbReference type="ARBA" id="ARBA00012832"/>
    </source>
</evidence>
<keyword evidence="8" id="KW-0648">Protein biosynthesis</keyword>
<evidence type="ECO:0000256" key="9">
    <source>
        <dbReference type="ARBA" id="ARBA00023146"/>
    </source>
</evidence>
<keyword evidence="7" id="KW-0067">ATP-binding</keyword>
<feature type="region of interest" description="Disordered" evidence="11">
    <location>
        <begin position="741"/>
        <end position="773"/>
    </location>
</feature>
<dbReference type="EC" id="6.1.1.16" evidence="2"/>
<dbReference type="Pfam" id="PF01406">
    <property type="entry name" value="tRNA-synt_1e"/>
    <property type="match status" value="1"/>
</dbReference>
<evidence type="ECO:0000256" key="5">
    <source>
        <dbReference type="ARBA" id="ARBA00022741"/>
    </source>
</evidence>
<keyword evidence="3 13" id="KW-0436">Ligase</keyword>
<dbReference type="CDD" id="cd00672">
    <property type="entry name" value="CysRS_core"/>
    <property type="match status" value="1"/>
</dbReference>
<dbReference type="PRINTS" id="PR00983">
    <property type="entry name" value="TRNASYNTHCYS"/>
</dbReference>
<evidence type="ECO:0000256" key="11">
    <source>
        <dbReference type="SAM" id="MobiDB-lite"/>
    </source>
</evidence>
<evidence type="ECO:0000256" key="10">
    <source>
        <dbReference type="ARBA" id="ARBA00031499"/>
    </source>
</evidence>
<feature type="compositionally biased region" description="Basic and acidic residues" evidence="11">
    <location>
        <begin position="741"/>
        <end position="752"/>
    </location>
</feature>
<feature type="region of interest" description="Disordered" evidence="11">
    <location>
        <begin position="796"/>
        <end position="815"/>
    </location>
</feature>
<evidence type="ECO:0000256" key="8">
    <source>
        <dbReference type="ARBA" id="ARBA00022917"/>
    </source>
</evidence>
<evidence type="ECO:0000256" key="3">
    <source>
        <dbReference type="ARBA" id="ARBA00022598"/>
    </source>
</evidence>
<dbReference type="InterPro" id="IPR024909">
    <property type="entry name" value="Cys-tRNA/MSH_ligase"/>
</dbReference>
<evidence type="ECO:0000256" key="1">
    <source>
        <dbReference type="ARBA" id="ARBA00001947"/>
    </source>
</evidence>
<reference evidence="13 14" key="1">
    <citation type="submission" date="2023-08" db="EMBL/GenBank/DDBJ databases">
        <title>Black Yeasts Isolated from many extreme environments.</title>
        <authorList>
            <person name="Coleine C."/>
            <person name="Stajich J.E."/>
            <person name="Selbmann L."/>
        </authorList>
    </citation>
    <scope>NUCLEOTIDE SEQUENCE [LARGE SCALE GENOMIC DNA]</scope>
    <source>
        <strain evidence="13 14">CCFEE 5885</strain>
    </source>
</reference>
<dbReference type="InterPro" id="IPR015803">
    <property type="entry name" value="Cys-tRNA-ligase"/>
</dbReference>
<protein>
    <recommendedName>
        <fullName evidence="2">cysteine--tRNA ligase</fullName>
        <ecNumber evidence="2">6.1.1.16</ecNumber>
    </recommendedName>
    <alternativeName>
        <fullName evidence="10">Cysteinyl-tRNA synthetase</fullName>
    </alternativeName>
</protein>
<dbReference type="InterPro" id="IPR032678">
    <property type="entry name" value="tRNA-synt_1_cat_dom"/>
</dbReference>
<evidence type="ECO:0000313" key="13">
    <source>
        <dbReference type="EMBL" id="KAK5079717.1"/>
    </source>
</evidence>
<dbReference type="PANTHER" id="PTHR10890:SF3">
    <property type="entry name" value="CYSTEINE--TRNA LIGASE, CYTOPLASMIC"/>
    <property type="match status" value="1"/>
</dbReference>
<evidence type="ECO:0000313" key="14">
    <source>
        <dbReference type="Proteomes" id="UP001345013"/>
    </source>
</evidence>
<dbReference type="Gene3D" id="1.20.120.1910">
    <property type="entry name" value="Cysteine-tRNA ligase, C-terminal anti-codon recognition domain"/>
    <property type="match status" value="1"/>
</dbReference>
<dbReference type="EMBL" id="JAVRRG010000177">
    <property type="protein sequence ID" value="KAK5079717.1"/>
    <property type="molecule type" value="Genomic_DNA"/>
</dbReference>
<dbReference type="InterPro" id="IPR009080">
    <property type="entry name" value="tRNAsynth_Ia_anticodon-bd"/>
</dbReference>
<feature type="region of interest" description="Disordered" evidence="11">
    <location>
        <begin position="708"/>
        <end position="729"/>
    </location>
</feature>
<dbReference type="SUPFAM" id="SSF47323">
    <property type="entry name" value="Anticodon-binding domain of a subclass of class I aminoacyl-tRNA synthetases"/>
    <property type="match status" value="1"/>
</dbReference>
<keyword evidence="9" id="KW-0030">Aminoacyl-tRNA synthetase</keyword>
<gene>
    <name evidence="13" type="primary">CYR1</name>
    <name evidence="13" type="ORF">LTR24_009026</name>
</gene>
<keyword evidence="5" id="KW-0547">Nucleotide-binding</keyword>
<dbReference type="Gene3D" id="3.40.50.620">
    <property type="entry name" value="HUPs"/>
    <property type="match status" value="2"/>
</dbReference>
<feature type="domain" description="tRNA synthetases class I catalytic" evidence="12">
    <location>
        <begin position="33"/>
        <end position="473"/>
    </location>
</feature>
<dbReference type="PANTHER" id="PTHR10890">
    <property type="entry name" value="CYSTEINYL-TRNA SYNTHETASE"/>
    <property type="match status" value="1"/>
</dbReference>
<evidence type="ECO:0000256" key="6">
    <source>
        <dbReference type="ARBA" id="ARBA00022833"/>
    </source>
</evidence>
<proteinExistence type="inferred from homology"/>
<evidence type="ECO:0000256" key="7">
    <source>
        <dbReference type="ARBA" id="ARBA00022840"/>
    </source>
</evidence>
<comment type="caution">
    <text evidence="13">The sequence shown here is derived from an EMBL/GenBank/DDBJ whole genome shotgun (WGS) entry which is preliminary data.</text>
</comment>
<organism evidence="13 14">
    <name type="scientific">Lithohypha guttulata</name>
    <dbReference type="NCBI Taxonomy" id="1690604"/>
    <lineage>
        <taxon>Eukaryota</taxon>
        <taxon>Fungi</taxon>
        <taxon>Dikarya</taxon>
        <taxon>Ascomycota</taxon>
        <taxon>Pezizomycotina</taxon>
        <taxon>Eurotiomycetes</taxon>
        <taxon>Chaetothyriomycetidae</taxon>
        <taxon>Chaetothyriales</taxon>
        <taxon>Trichomeriaceae</taxon>
        <taxon>Lithohypha</taxon>
    </lineage>
</organism>
<dbReference type="NCBIfam" id="TIGR00435">
    <property type="entry name" value="cysS"/>
    <property type="match status" value="1"/>
</dbReference>
<dbReference type="SUPFAM" id="SSF52374">
    <property type="entry name" value="Nucleotidylyl transferase"/>
    <property type="match status" value="1"/>
</dbReference>
<dbReference type="Proteomes" id="UP001345013">
    <property type="component" value="Unassembled WGS sequence"/>
</dbReference>
<comment type="cofactor">
    <cofactor evidence="1">
        <name>Zn(2+)</name>
        <dbReference type="ChEBI" id="CHEBI:29105"/>
    </cofactor>
</comment>
<keyword evidence="4" id="KW-0479">Metal-binding</keyword>
<keyword evidence="6" id="KW-0862">Zinc</keyword>
<accession>A0ABR0JY92</accession>
<dbReference type="GO" id="GO:0004817">
    <property type="term" value="F:cysteine-tRNA ligase activity"/>
    <property type="evidence" value="ECO:0007669"/>
    <property type="project" value="UniProtKB-EC"/>
</dbReference>
<keyword evidence="14" id="KW-1185">Reference proteome</keyword>
<dbReference type="InterPro" id="IPR014729">
    <property type="entry name" value="Rossmann-like_a/b/a_fold"/>
</dbReference>
<sequence length="815" mass="92816">MATRQPPWSHPQSSTHEPELKIWNSLTRSKKPFVPRERQKITWYSCGPTVYDEAHLGHARNYVTIDVLRRILRDYFHFDIKFVMNITDVDDKIILAGRKRYLYRQYQEKHRYIDDTVLADVLKAWRMFIARRLPRLSSERAEPRTFPIAVSEAYGDILSGQSLDGPGAKAGDKEAKIKMYIRDAESCAKALTGDIRNLTPIAFYELAKDPMCDMLDAELGKAIKGDDHHIFKELTEDYERRFFRDMEDLNVLYPDRLVRVTEYGKQIADFVDTIVDNKFAYATDDGSVYFDIRAFEAAGNPYARLEPWNRNDKSLQADGEGALSQRMSGKRSDADFALWKASKPGEPSWPSRWGPGRPGWHIECSAMASDTLGKQMDIHSGGIDLAFPHHDNELAQSEAYWHCGKSTQWVNYFLHMGHLSIAGSKMSKSLKNFTTIRTALERGDWTARSLRIVFLLGNWRDGIEITDDLVKQGQSWEDRVDNFFINAMEAVKTSSEQEDTRQAILADALVTANNRVREALLDSFNTPDAMAAISTLITDYNSQPKSALTLQDHVDIGVFVTRMVNIFGLNGNGKPNTDEVGWEGIDIPESAKQYVEPISQMRDQLRQAAIARSITKEKIEKIVSSVGAPEAEVSNGTRPRPSFARAYTEFKDNVLKATTYDNNAMNNEILGLCDQVRDVALWNLNVYLEDRENQPALVRPVTEGLRVARKEKEDRARQKEEAKRKRDEEARLKLAKGKLRPEDMFRPPHSDEFSVWDPSGMPTTMKDGTPVAPSRAKKLKKEWERQKKAHELFIQQTAPEAARNGNVRQDVGARA</sequence>